<dbReference type="Gene3D" id="3.40.190.10">
    <property type="entry name" value="Periplasmic binding protein-like II"/>
    <property type="match status" value="1"/>
</dbReference>
<dbReference type="PANTHER" id="PTHR30290">
    <property type="entry name" value="PERIPLASMIC BINDING COMPONENT OF ABC TRANSPORTER"/>
    <property type="match status" value="1"/>
</dbReference>
<dbReference type="PIRSF" id="PIRSF002741">
    <property type="entry name" value="MppA"/>
    <property type="match status" value="1"/>
</dbReference>
<name>A0A1M5Z255_9FIRM</name>
<evidence type="ECO:0000256" key="1">
    <source>
        <dbReference type="ARBA" id="ARBA00005695"/>
    </source>
</evidence>
<organism evidence="6 7">
    <name type="scientific">Sporobacter termitidis DSM 10068</name>
    <dbReference type="NCBI Taxonomy" id="1123282"/>
    <lineage>
        <taxon>Bacteria</taxon>
        <taxon>Bacillati</taxon>
        <taxon>Bacillota</taxon>
        <taxon>Clostridia</taxon>
        <taxon>Eubacteriales</taxon>
        <taxon>Oscillospiraceae</taxon>
        <taxon>Sporobacter</taxon>
    </lineage>
</organism>
<gene>
    <name evidence="6" type="ORF">SAMN02745823_03118</name>
</gene>
<dbReference type="Pfam" id="PF00496">
    <property type="entry name" value="SBP_bac_5"/>
    <property type="match status" value="1"/>
</dbReference>
<dbReference type="EMBL" id="FQXV01000012">
    <property type="protein sequence ID" value="SHI18224.1"/>
    <property type="molecule type" value="Genomic_DNA"/>
</dbReference>
<protein>
    <submittedName>
        <fullName evidence="6">Peptide/nickel transport system substrate-binding protein</fullName>
    </submittedName>
</protein>
<feature type="signal peptide" evidence="4">
    <location>
        <begin position="1"/>
        <end position="23"/>
    </location>
</feature>
<dbReference type="RefSeq" id="WP_073080891.1">
    <property type="nucleotide sequence ID" value="NZ_FQXV01000012.1"/>
</dbReference>
<dbReference type="CDD" id="cd08493">
    <property type="entry name" value="PBP2_DppA_like"/>
    <property type="match status" value="1"/>
</dbReference>
<evidence type="ECO:0000256" key="3">
    <source>
        <dbReference type="ARBA" id="ARBA00022729"/>
    </source>
</evidence>
<dbReference type="Proteomes" id="UP000183995">
    <property type="component" value="Unassembled WGS sequence"/>
</dbReference>
<dbReference type="GO" id="GO:0043190">
    <property type="term" value="C:ATP-binding cassette (ABC) transporter complex"/>
    <property type="evidence" value="ECO:0007669"/>
    <property type="project" value="InterPro"/>
</dbReference>
<dbReference type="Gene3D" id="3.90.76.10">
    <property type="entry name" value="Dipeptide-binding Protein, Domain 1"/>
    <property type="match status" value="1"/>
</dbReference>
<dbReference type="InterPro" id="IPR000914">
    <property type="entry name" value="SBP_5_dom"/>
</dbReference>
<dbReference type="AlphaFoldDB" id="A0A1M5Z255"/>
<accession>A0A1M5Z255</accession>
<keyword evidence="7" id="KW-1185">Reference proteome</keyword>
<comment type="similarity">
    <text evidence="1">Belongs to the bacterial solute-binding protein 5 family.</text>
</comment>
<feature type="chain" id="PRO_5038772541" evidence="4">
    <location>
        <begin position="24"/>
        <end position="532"/>
    </location>
</feature>
<dbReference type="STRING" id="1123282.SAMN02745823_03118"/>
<evidence type="ECO:0000256" key="4">
    <source>
        <dbReference type="SAM" id="SignalP"/>
    </source>
</evidence>
<keyword evidence="2" id="KW-0813">Transport</keyword>
<proteinExistence type="inferred from homology"/>
<sequence>MKNTRIFALIIALVSLLTLTACGGTTPAPSSSPSASPSAPANTDAANLADTLTFAQGAEPRGLDPALVDDGESSKVIVNIYEGLLKYAKDSTALEPCLATSWKVSDDGLTYTFELRQGVKFQDGTDFNAEAVKYNIERQMPGNATTDMTYADFVYGYVTKVEAPDTYTVVVTLKDKNTPFLSNLAMSMAAPMVSPKALQENNGSVMEKPVGTGPYSFDRWDKGQDVVLVRNDNYWGDKAKTQNVIFRFISDNSARVVALTNGEVDMIDGIDATVIDQLKSAGMTVDQPDGMNTNYMAYNVDSPIFSNAENRKAVSEAVNVPELVQSLYQGYASPADTILPSFVPGFSSDIKQVAYNPDDAKTILSKNGVTAVHIITYSNVRPYNTANGDVLATAIQGYLSKVNVTATIDSYDWTTYKEKVKAGDFDIAFYGWTGDNGDPDNFMSLLSDKDPAMNISRFNDPTYLELINKGKTTPNGDDRNAIYKQLEQIQVDQNPWLLVSHSKLLSAYSPKIQDYYYHVTGNVFLSQMTKLK</sequence>
<dbReference type="InterPro" id="IPR039424">
    <property type="entry name" value="SBP_5"/>
</dbReference>
<keyword evidence="3 4" id="KW-0732">Signal</keyword>
<dbReference type="GO" id="GO:0015833">
    <property type="term" value="P:peptide transport"/>
    <property type="evidence" value="ECO:0007669"/>
    <property type="project" value="TreeGrafter"/>
</dbReference>
<dbReference type="GO" id="GO:0042597">
    <property type="term" value="C:periplasmic space"/>
    <property type="evidence" value="ECO:0007669"/>
    <property type="project" value="UniProtKB-ARBA"/>
</dbReference>
<feature type="domain" description="Solute-binding protein family 5" evidence="5">
    <location>
        <begin position="94"/>
        <end position="451"/>
    </location>
</feature>
<evidence type="ECO:0000313" key="6">
    <source>
        <dbReference type="EMBL" id="SHI18224.1"/>
    </source>
</evidence>
<dbReference type="SUPFAM" id="SSF53850">
    <property type="entry name" value="Periplasmic binding protein-like II"/>
    <property type="match status" value="1"/>
</dbReference>
<evidence type="ECO:0000256" key="2">
    <source>
        <dbReference type="ARBA" id="ARBA00022448"/>
    </source>
</evidence>
<dbReference type="GO" id="GO:1904680">
    <property type="term" value="F:peptide transmembrane transporter activity"/>
    <property type="evidence" value="ECO:0007669"/>
    <property type="project" value="TreeGrafter"/>
</dbReference>
<dbReference type="Gene3D" id="3.10.105.10">
    <property type="entry name" value="Dipeptide-binding Protein, Domain 3"/>
    <property type="match status" value="1"/>
</dbReference>
<dbReference type="PROSITE" id="PS51257">
    <property type="entry name" value="PROKAR_LIPOPROTEIN"/>
    <property type="match status" value="1"/>
</dbReference>
<evidence type="ECO:0000313" key="7">
    <source>
        <dbReference type="Proteomes" id="UP000183995"/>
    </source>
</evidence>
<evidence type="ECO:0000259" key="5">
    <source>
        <dbReference type="Pfam" id="PF00496"/>
    </source>
</evidence>
<reference evidence="6 7" key="1">
    <citation type="submission" date="2016-11" db="EMBL/GenBank/DDBJ databases">
        <authorList>
            <person name="Jaros S."/>
            <person name="Januszkiewicz K."/>
            <person name="Wedrychowicz H."/>
        </authorList>
    </citation>
    <scope>NUCLEOTIDE SEQUENCE [LARGE SCALE GENOMIC DNA]</scope>
    <source>
        <strain evidence="6 7">DSM 10068</strain>
    </source>
</reference>
<dbReference type="PANTHER" id="PTHR30290:SF9">
    <property type="entry name" value="OLIGOPEPTIDE-BINDING PROTEIN APPA"/>
    <property type="match status" value="1"/>
</dbReference>
<dbReference type="InterPro" id="IPR030678">
    <property type="entry name" value="Peptide/Ni-bd"/>
</dbReference>
<dbReference type="OrthoDB" id="239741at2"/>